<evidence type="ECO:0000313" key="3">
    <source>
        <dbReference type="EMBL" id="MEV4680913.1"/>
    </source>
</evidence>
<keyword evidence="2" id="KW-0732">Signal</keyword>
<feature type="signal peptide" evidence="2">
    <location>
        <begin position="1"/>
        <end position="33"/>
    </location>
</feature>
<dbReference type="Proteomes" id="UP001552521">
    <property type="component" value="Unassembled WGS sequence"/>
</dbReference>
<feature type="chain" id="PRO_5045414851" description="Intersectin-EH binding protein Ibp1" evidence="2">
    <location>
        <begin position="34"/>
        <end position="81"/>
    </location>
</feature>
<gene>
    <name evidence="3" type="ORF">AB0K36_09070</name>
</gene>
<reference evidence="3 4" key="1">
    <citation type="submission" date="2024-06" db="EMBL/GenBank/DDBJ databases">
        <title>The Natural Products Discovery Center: Release of the First 8490 Sequenced Strains for Exploring Actinobacteria Biosynthetic Diversity.</title>
        <authorList>
            <person name="Kalkreuter E."/>
            <person name="Kautsar S.A."/>
            <person name="Yang D."/>
            <person name="Bader C.D."/>
            <person name="Teijaro C.N."/>
            <person name="Fluegel L."/>
            <person name="Davis C.M."/>
            <person name="Simpson J.R."/>
            <person name="Lauterbach L."/>
            <person name="Steele A.D."/>
            <person name="Gui C."/>
            <person name="Meng S."/>
            <person name="Li G."/>
            <person name="Viehrig K."/>
            <person name="Ye F."/>
            <person name="Su P."/>
            <person name="Kiefer A.F."/>
            <person name="Nichols A."/>
            <person name="Cepeda A.J."/>
            <person name="Yan W."/>
            <person name="Fan B."/>
            <person name="Jiang Y."/>
            <person name="Adhikari A."/>
            <person name="Zheng C.-J."/>
            <person name="Schuster L."/>
            <person name="Cowan T.M."/>
            <person name="Smanski M.J."/>
            <person name="Chevrette M.G."/>
            <person name="De Carvalho L.P.S."/>
            <person name="Shen B."/>
        </authorList>
    </citation>
    <scope>NUCLEOTIDE SEQUENCE [LARGE SCALE GENOMIC DNA]</scope>
    <source>
        <strain evidence="3 4">NPDC049344</strain>
    </source>
</reference>
<sequence length="81" mass="7845">MTSSLTVKRLGAGFAAGAAACALALGGAGIADAKIQPVPVSCTNPAGQEPGGQQPDCKGGAHTQETENRNPAGHAPGGHNK</sequence>
<feature type="region of interest" description="Disordered" evidence="1">
    <location>
        <begin position="40"/>
        <end position="81"/>
    </location>
</feature>
<evidence type="ECO:0000256" key="2">
    <source>
        <dbReference type="SAM" id="SignalP"/>
    </source>
</evidence>
<name>A0ABV3HS40_9ACTN</name>
<dbReference type="EMBL" id="JBFAQK010000008">
    <property type="protein sequence ID" value="MEV4680913.1"/>
    <property type="molecule type" value="Genomic_DNA"/>
</dbReference>
<accession>A0ABV3HS40</accession>
<evidence type="ECO:0000256" key="1">
    <source>
        <dbReference type="SAM" id="MobiDB-lite"/>
    </source>
</evidence>
<evidence type="ECO:0000313" key="4">
    <source>
        <dbReference type="Proteomes" id="UP001552521"/>
    </source>
</evidence>
<protein>
    <recommendedName>
        <fullName evidence="5">Intersectin-EH binding protein Ibp1</fullName>
    </recommendedName>
</protein>
<proteinExistence type="predicted"/>
<dbReference type="RefSeq" id="WP_364590439.1">
    <property type="nucleotide sequence ID" value="NZ_JBFAQK010000008.1"/>
</dbReference>
<comment type="caution">
    <text evidence="3">The sequence shown here is derived from an EMBL/GenBank/DDBJ whole genome shotgun (WGS) entry which is preliminary data.</text>
</comment>
<keyword evidence="4" id="KW-1185">Reference proteome</keyword>
<evidence type="ECO:0008006" key="5">
    <source>
        <dbReference type="Google" id="ProtNLM"/>
    </source>
</evidence>
<organism evidence="3 4">
    <name type="scientific">Streptomyces kurssanovii</name>
    <dbReference type="NCBI Taxonomy" id="67312"/>
    <lineage>
        <taxon>Bacteria</taxon>
        <taxon>Bacillati</taxon>
        <taxon>Actinomycetota</taxon>
        <taxon>Actinomycetes</taxon>
        <taxon>Kitasatosporales</taxon>
        <taxon>Streptomycetaceae</taxon>
        <taxon>Streptomyces</taxon>
    </lineage>
</organism>